<organism evidence="2 3">
    <name type="scientific">Aspergillus wentii DTO 134E9</name>
    <dbReference type="NCBI Taxonomy" id="1073089"/>
    <lineage>
        <taxon>Eukaryota</taxon>
        <taxon>Fungi</taxon>
        <taxon>Dikarya</taxon>
        <taxon>Ascomycota</taxon>
        <taxon>Pezizomycotina</taxon>
        <taxon>Eurotiomycetes</taxon>
        <taxon>Eurotiomycetidae</taxon>
        <taxon>Eurotiales</taxon>
        <taxon>Aspergillaceae</taxon>
        <taxon>Aspergillus</taxon>
        <taxon>Aspergillus subgen. Cremei</taxon>
    </lineage>
</organism>
<accession>A0A1L9RKQ2</accession>
<reference evidence="3" key="1">
    <citation type="journal article" date="2017" name="Genome Biol.">
        <title>Comparative genomics reveals high biological diversity and specific adaptations in the industrially and medically important fungal genus Aspergillus.</title>
        <authorList>
            <person name="de Vries R.P."/>
            <person name="Riley R."/>
            <person name="Wiebenga A."/>
            <person name="Aguilar-Osorio G."/>
            <person name="Amillis S."/>
            <person name="Uchima C.A."/>
            <person name="Anderluh G."/>
            <person name="Asadollahi M."/>
            <person name="Askin M."/>
            <person name="Barry K."/>
            <person name="Battaglia E."/>
            <person name="Bayram O."/>
            <person name="Benocci T."/>
            <person name="Braus-Stromeyer S.A."/>
            <person name="Caldana C."/>
            <person name="Canovas D."/>
            <person name="Cerqueira G.C."/>
            <person name="Chen F."/>
            <person name="Chen W."/>
            <person name="Choi C."/>
            <person name="Clum A."/>
            <person name="Dos Santos R.A."/>
            <person name="Damasio A.R."/>
            <person name="Diallinas G."/>
            <person name="Emri T."/>
            <person name="Fekete E."/>
            <person name="Flipphi M."/>
            <person name="Freyberg S."/>
            <person name="Gallo A."/>
            <person name="Gournas C."/>
            <person name="Habgood R."/>
            <person name="Hainaut M."/>
            <person name="Harispe M.L."/>
            <person name="Henrissat B."/>
            <person name="Hilden K.S."/>
            <person name="Hope R."/>
            <person name="Hossain A."/>
            <person name="Karabika E."/>
            <person name="Karaffa L."/>
            <person name="Karanyi Z."/>
            <person name="Krasevec N."/>
            <person name="Kuo A."/>
            <person name="Kusch H."/>
            <person name="LaButti K."/>
            <person name="Lagendijk E.L."/>
            <person name="Lapidus A."/>
            <person name="Levasseur A."/>
            <person name="Lindquist E."/>
            <person name="Lipzen A."/>
            <person name="Logrieco A.F."/>
            <person name="MacCabe A."/>
            <person name="Maekelae M.R."/>
            <person name="Malavazi I."/>
            <person name="Melin P."/>
            <person name="Meyer V."/>
            <person name="Mielnichuk N."/>
            <person name="Miskei M."/>
            <person name="Molnar A.P."/>
            <person name="Mule G."/>
            <person name="Ngan C.Y."/>
            <person name="Orejas M."/>
            <person name="Orosz E."/>
            <person name="Ouedraogo J.P."/>
            <person name="Overkamp K.M."/>
            <person name="Park H.-S."/>
            <person name="Perrone G."/>
            <person name="Piumi F."/>
            <person name="Punt P.J."/>
            <person name="Ram A.F."/>
            <person name="Ramon A."/>
            <person name="Rauscher S."/>
            <person name="Record E."/>
            <person name="Riano-Pachon D.M."/>
            <person name="Robert V."/>
            <person name="Roehrig J."/>
            <person name="Ruller R."/>
            <person name="Salamov A."/>
            <person name="Salih N.S."/>
            <person name="Samson R.A."/>
            <person name="Sandor E."/>
            <person name="Sanguinetti M."/>
            <person name="Schuetze T."/>
            <person name="Sepcic K."/>
            <person name="Shelest E."/>
            <person name="Sherlock G."/>
            <person name="Sophianopoulou V."/>
            <person name="Squina F.M."/>
            <person name="Sun H."/>
            <person name="Susca A."/>
            <person name="Todd R.B."/>
            <person name="Tsang A."/>
            <person name="Unkles S.E."/>
            <person name="van de Wiele N."/>
            <person name="van Rossen-Uffink D."/>
            <person name="Oliveira J.V."/>
            <person name="Vesth T.C."/>
            <person name="Visser J."/>
            <person name="Yu J.-H."/>
            <person name="Zhou M."/>
            <person name="Andersen M.R."/>
            <person name="Archer D.B."/>
            <person name="Baker S.E."/>
            <person name="Benoit I."/>
            <person name="Brakhage A.A."/>
            <person name="Braus G.H."/>
            <person name="Fischer R."/>
            <person name="Frisvad J.C."/>
            <person name="Goldman G.H."/>
            <person name="Houbraken J."/>
            <person name="Oakley B."/>
            <person name="Pocsi I."/>
            <person name="Scazzocchio C."/>
            <person name="Seiboth B."/>
            <person name="vanKuyk P.A."/>
            <person name="Wortman J."/>
            <person name="Dyer P.S."/>
            <person name="Grigoriev I.V."/>
        </authorList>
    </citation>
    <scope>NUCLEOTIDE SEQUENCE [LARGE SCALE GENOMIC DNA]</scope>
    <source>
        <strain evidence="3">DTO 134E9</strain>
    </source>
</reference>
<dbReference type="EMBL" id="KV878212">
    <property type="protein sequence ID" value="OJJ35484.1"/>
    <property type="molecule type" value="Genomic_DNA"/>
</dbReference>
<dbReference type="RefSeq" id="XP_040689160.1">
    <property type="nucleotide sequence ID" value="XM_040837549.1"/>
</dbReference>
<keyword evidence="3" id="KW-1185">Reference proteome</keyword>
<dbReference type="OrthoDB" id="2684236at2759"/>
<evidence type="ECO:0000313" key="3">
    <source>
        <dbReference type="Proteomes" id="UP000184383"/>
    </source>
</evidence>
<feature type="compositionally biased region" description="Polar residues" evidence="1">
    <location>
        <begin position="7"/>
        <end position="20"/>
    </location>
</feature>
<dbReference type="VEuPathDB" id="FungiDB:ASPWEDRAFT_511187"/>
<dbReference type="PANTHER" id="PTHR34365">
    <property type="entry name" value="ENOLASE (DUF1399)"/>
    <property type="match status" value="1"/>
</dbReference>
<name>A0A1L9RKQ2_ASPWE</name>
<dbReference type="InterPro" id="IPR009836">
    <property type="entry name" value="GRDP-like"/>
</dbReference>
<protein>
    <recommendedName>
        <fullName evidence="4">Alpha-ketoglutarate-dependent sulfonate dioxygenase</fullName>
    </recommendedName>
</protein>
<feature type="region of interest" description="Disordered" evidence="1">
    <location>
        <begin position="642"/>
        <end position="676"/>
    </location>
</feature>
<dbReference type="Pfam" id="PF07173">
    <property type="entry name" value="GRDP-like"/>
    <property type="match status" value="1"/>
</dbReference>
<dbReference type="AlphaFoldDB" id="A0A1L9RKQ2"/>
<dbReference type="GeneID" id="63753397"/>
<sequence>MMDATPQRLNTDDVSSNNPVPNDGPPAYDALEEDINPPVYTHIERPPLPIRRLNLSRSAGSPEYSTITPGQCVAHLKFVAVISDLRDSIISNDGLFGINDNDADDFLEQKNEALVLLREKRWAIYTARAVERYTAWWNNYVPYSSPPPKLKDIESKEYGKITECETQVQWFQETMPPLDILMVWHSHMLNPRAFLEDCIRYGKMSLWKSGFPWLAIDTCINNRLEYQVIDVAKSFFKTTTGLEWDNTHDSPSKSVDCPSCEESVSVPWTAGGVCASIPQIFRSFHGYADKNFSATCPHCQIQIDHELLKVAKFRRDVRLLLEKDLPMPGTFFNLRGIPESHNSGSGWYNRQFPNRFLQAAGKHMLSTIHPCLNQCKNMIALRDEFEKTFKIEKIRRAANCGFRDFSVRLADRMTFRRMMSRYWDNESPFALDLVGAVIRQGSFIQKMDNIDWLHSPALPETMSRLVKKYSIFFAIMTSAPRRMAVPTLDVDLAWHTHQLTPYRYFQYSINAWRAGYPPIFIDHDDKVDEVKLSDGFEWTSKMYKKFTDGEIYSECTCWYCEAVRAPDLRDGFFVSSSTSRARKLAAELHSRPDISPNPDKNAHISAHSAVRAQLPYHPADIRRMKALYLKCNYEKACRRAQKRGSLSGKTPDPPTDKGRSESNGNNDPTSATGSRRFEPAFGPQICVGAYAANPTCMSLAPGSYGNCAAGTCGGKVAAGSCGAMGSYSGSAACGGGGIGSCGASGSCGGGGGGGS</sequence>
<proteinExistence type="predicted"/>
<dbReference type="PANTHER" id="PTHR34365:SF7">
    <property type="entry name" value="GLYCINE-RICH DOMAIN-CONTAINING PROTEIN 1"/>
    <property type="match status" value="1"/>
</dbReference>
<dbReference type="Proteomes" id="UP000184383">
    <property type="component" value="Unassembled WGS sequence"/>
</dbReference>
<evidence type="ECO:0000256" key="1">
    <source>
        <dbReference type="SAM" id="MobiDB-lite"/>
    </source>
</evidence>
<feature type="compositionally biased region" description="Polar residues" evidence="1">
    <location>
        <begin position="661"/>
        <end position="673"/>
    </location>
</feature>
<evidence type="ECO:0000313" key="2">
    <source>
        <dbReference type="EMBL" id="OJJ35484.1"/>
    </source>
</evidence>
<evidence type="ECO:0008006" key="4">
    <source>
        <dbReference type="Google" id="ProtNLM"/>
    </source>
</evidence>
<dbReference type="STRING" id="1073089.A0A1L9RKQ2"/>
<gene>
    <name evidence="2" type="ORF">ASPWEDRAFT_511187</name>
</gene>
<feature type="region of interest" description="Disordered" evidence="1">
    <location>
        <begin position="1"/>
        <end position="32"/>
    </location>
</feature>